<dbReference type="EC" id="5.1.3.23" evidence="3"/>
<dbReference type="GO" id="GO:0016853">
    <property type="term" value="F:isomerase activity"/>
    <property type="evidence" value="ECO:0007669"/>
    <property type="project" value="UniProtKB-KW"/>
</dbReference>
<dbReference type="AlphaFoldDB" id="A0A143PU68"/>
<dbReference type="CDD" id="cd03786">
    <property type="entry name" value="GTB_UDP-GlcNAc_2-Epimerase"/>
    <property type="match status" value="1"/>
</dbReference>
<evidence type="ECO:0000259" key="2">
    <source>
        <dbReference type="Pfam" id="PF02350"/>
    </source>
</evidence>
<evidence type="ECO:0000313" key="3">
    <source>
        <dbReference type="EMBL" id="AMY11713.1"/>
    </source>
</evidence>
<dbReference type="KEGG" id="abac:LuPra_04971"/>
<dbReference type="EMBL" id="CP015136">
    <property type="protein sequence ID" value="AMY11713.1"/>
    <property type="molecule type" value="Genomic_DNA"/>
</dbReference>
<dbReference type="STRING" id="1855912.LuPra_04971"/>
<keyword evidence="1 3" id="KW-0413">Isomerase</keyword>
<gene>
    <name evidence="3" type="primary">wbpI</name>
    <name evidence="3" type="ORF">LuPra_04971</name>
</gene>
<comment type="similarity">
    <text evidence="1">Belongs to the UDP-N-acetylglucosamine 2-epimerase family.</text>
</comment>
<evidence type="ECO:0000256" key="1">
    <source>
        <dbReference type="RuleBase" id="RU003513"/>
    </source>
</evidence>
<dbReference type="Proteomes" id="UP000076079">
    <property type="component" value="Chromosome"/>
</dbReference>
<keyword evidence="4" id="KW-1185">Reference proteome</keyword>
<dbReference type="PANTHER" id="PTHR43174:SF1">
    <property type="entry name" value="UDP-N-ACETYLGLUCOSAMINE 2-EPIMERASE"/>
    <property type="match status" value="1"/>
</dbReference>
<dbReference type="Gene3D" id="3.40.50.2000">
    <property type="entry name" value="Glycogen Phosphorylase B"/>
    <property type="match status" value="2"/>
</dbReference>
<dbReference type="SUPFAM" id="SSF53756">
    <property type="entry name" value="UDP-Glycosyltransferase/glycogen phosphorylase"/>
    <property type="match status" value="1"/>
</dbReference>
<dbReference type="PATRIC" id="fig|1813736.3.peg.5226"/>
<organism evidence="3 4">
    <name type="scientific">Luteitalea pratensis</name>
    <dbReference type="NCBI Taxonomy" id="1855912"/>
    <lineage>
        <taxon>Bacteria</taxon>
        <taxon>Pseudomonadati</taxon>
        <taxon>Acidobacteriota</taxon>
        <taxon>Vicinamibacteria</taxon>
        <taxon>Vicinamibacterales</taxon>
        <taxon>Vicinamibacteraceae</taxon>
        <taxon>Luteitalea</taxon>
    </lineage>
</organism>
<dbReference type="OrthoDB" id="9803238at2"/>
<name>A0A143PU68_LUTPR</name>
<dbReference type="Pfam" id="PF02350">
    <property type="entry name" value="Epimerase_2"/>
    <property type="match status" value="1"/>
</dbReference>
<dbReference type="NCBIfam" id="TIGR00236">
    <property type="entry name" value="wecB"/>
    <property type="match status" value="1"/>
</dbReference>
<accession>A0A143PU68</accession>
<dbReference type="PANTHER" id="PTHR43174">
    <property type="entry name" value="UDP-N-ACETYLGLUCOSAMINE 2-EPIMERASE"/>
    <property type="match status" value="1"/>
</dbReference>
<reference evidence="3 4" key="1">
    <citation type="journal article" date="2016" name="Genome Announc.">
        <title>First Complete Genome Sequence of a Subdivision 6 Acidobacterium Strain.</title>
        <authorList>
            <person name="Huang S."/>
            <person name="Vieira S."/>
            <person name="Bunk B."/>
            <person name="Riedel T."/>
            <person name="Sproer C."/>
            <person name="Overmann J."/>
        </authorList>
    </citation>
    <scope>NUCLEOTIDE SEQUENCE [LARGE SCALE GENOMIC DNA]</scope>
    <source>
        <strain evidence="4">DSM 100886 HEG_-6_39</strain>
    </source>
</reference>
<proteinExistence type="inferred from homology"/>
<feature type="domain" description="UDP-N-acetylglucosamine 2-epimerase" evidence="2">
    <location>
        <begin position="28"/>
        <end position="339"/>
    </location>
</feature>
<dbReference type="InterPro" id="IPR029767">
    <property type="entry name" value="WecB-like"/>
</dbReference>
<reference evidence="4" key="2">
    <citation type="submission" date="2016-04" db="EMBL/GenBank/DDBJ databases">
        <title>First Complete Genome Sequence of a Subdivision 6 Acidobacterium.</title>
        <authorList>
            <person name="Huang S."/>
            <person name="Vieira S."/>
            <person name="Bunk B."/>
            <person name="Riedel T."/>
            <person name="Sproeer C."/>
            <person name="Overmann J."/>
        </authorList>
    </citation>
    <scope>NUCLEOTIDE SEQUENCE [LARGE SCALE GENOMIC DNA]</scope>
    <source>
        <strain evidence="4">DSM 100886 HEG_-6_39</strain>
    </source>
</reference>
<evidence type="ECO:0000313" key="4">
    <source>
        <dbReference type="Proteomes" id="UP000076079"/>
    </source>
</evidence>
<protein>
    <submittedName>
        <fullName evidence="3">UDP-2,3-diacetamido-2,3-dideoxy-D-glucuronate 2-epimerase</fullName>
        <ecNumber evidence="3">5.1.3.23</ecNumber>
    </submittedName>
</protein>
<sequence>MKVMTVVGTRPEIIRLSRVIPMLDDAGTHRLVHTGQNYDPNLSDVFFRELGVRAPDEHLHVSGSSAAAQIGELFTRIGEVLERERPDRVLILGDTNSGLSALVAARLGIPVYHMEAGNRCYDDRVPEEINRRVIDHSSTVLMPYTVRSKENLVREGIERERIFITGNPIGEVLTHYRSHIDASDALIRFGVAPRGFFLLTMHRAENVDDPARLARLVGAIVDVSREFSLPVLFSVHPRTAHRLRLAGLTPDPAHVRLLDPLGFFDFVRLEREARAVLSDSGTVQEECAIFHVPNVTIRDVTERPETLECGSNILSGADPEHVVRAMRLVLAQEPDWQAPPEYEVPLVARTVVKLVLGRLSLRRHQ</sequence>
<dbReference type="InterPro" id="IPR003331">
    <property type="entry name" value="UDP_GlcNAc_Epimerase_2_dom"/>
</dbReference>
<dbReference type="RefSeq" id="WP_110173236.1">
    <property type="nucleotide sequence ID" value="NZ_CP015136.1"/>
</dbReference>